<sequence>MPDATLKAWRILDIGCGTGIITTWLARQYPDAEVVGVDISAVPGIHKKPPNVTYLQGNVAVISSGS</sequence>
<dbReference type="InterPro" id="IPR029063">
    <property type="entry name" value="SAM-dependent_MTases_sf"/>
</dbReference>
<evidence type="ECO:0000313" key="3">
    <source>
        <dbReference type="Proteomes" id="UP000799441"/>
    </source>
</evidence>
<dbReference type="CDD" id="cd02440">
    <property type="entry name" value="AdoMet_MTases"/>
    <property type="match status" value="1"/>
</dbReference>
<dbReference type="AlphaFoldDB" id="A0A9P4Q6T7"/>
<dbReference type="Proteomes" id="UP000799441">
    <property type="component" value="Unassembled WGS sequence"/>
</dbReference>
<feature type="domain" description="Methyltransferase" evidence="1">
    <location>
        <begin position="11"/>
        <end position="42"/>
    </location>
</feature>
<dbReference type="SUPFAM" id="SSF53335">
    <property type="entry name" value="S-adenosyl-L-methionine-dependent methyltransferases"/>
    <property type="match status" value="1"/>
</dbReference>
<organism evidence="2 3">
    <name type="scientific">Polychaeton citri CBS 116435</name>
    <dbReference type="NCBI Taxonomy" id="1314669"/>
    <lineage>
        <taxon>Eukaryota</taxon>
        <taxon>Fungi</taxon>
        <taxon>Dikarya</taxon>
        <taxon>Ascomycota</taxon>
        <taxon>Pezizomycotina</taxon>
        <taxon>Dothideomycetes</taxon>
        <taxon>Dothideomycetidae</taxon>
        <taxon>Capnodiales</taxon>
        <taxon>Capnodiaceae</taxon>
        <taxon>Polychaeton</taxon>
    </lineage>
</organism>
<protein>
    <recommendedName>
        <fullName evidence="1">Methyltransferase domain-containing protein</fullName>
    </recommendedName>
</protein>
<reference evidence="2" key="1">
    <citation type="journal article" date="2020" name="Stud. Mycol.">
        <title>101 Dothideomycetes genomes: a test case for predicting lifestyles and emergence of pathogens.</title>
        <authorList>
            <person name="Haridas S."/>
            <person name="Albert R."/>
            <person name="Binder M."/>
            <person name="Bloem J."/>
            <person name="Labutti K."/>
            <person name="Salamov A."/>
            <person name="Andreopoulos B."/>
            <person name="Baker S."/>
            <person name="Barry K."/>
            <person name="Bills G."/>
            <person name="Bluhm B."/>
            <person name="Cannon C."/>
            <person name="Castanera R."/>
            <person name="Culley D."/>
            <person name="Daum C."/>
            <person name="Ezra D."/>
            <person name="Gonzalez J."/>
            <person name="Henrissat B."/>
            <person name="Kuo A."/>
            <person name="Liang C."/>
            <person name="Lipzen A."/>
            <person name="Lutzoni F."/>
            <person name="Magnuson J."/>
            <person name="Mondo S."/>
            <person name="Nolan M."/>
            <person name="Ohm R."/>
            <person name="Pangilinan J."/>
            <person name="Park H.-J."/>
            <person name="Ramirez L."/>
            <person name="Alfaro M."/>
            <person name="Sun H."/>
            <person name="Tritt A."/>
            <person name="Yoshinaga Y."/>
            <person name="Zwiers L.-H."/>
            <person name="Turgeon B."/>
            <person name="Goodwin S."/>
            <person name="Spatafora J."/>
            <person name="Crous P."/>
            <person name="Grigoriev I."/>
        </authorList>
    </citation>
    <scope>NUCLEOTIDE SEQUENCE</scope>
    <source>
        <strain evidence="2">CBS 116435</strain>
    </source>
</reference>
<comment type="caution">
    <text evidence="2">The sequence shown here is derived from an EMBL/GenBank/DDBJ whole genome shotgun (WGS) entry which is preliminary data.</text>
</comment>
<dbReference type="EMBL" id="MU003800">
    <property type="protein sequence ID" value="KAF2720353.1"/>
    <property type="molecule type" value="Genomic_DNA"/>
</dbReference>
<dbReference type="OrthoDB" id="10017101at2759"/>
<evidence type="ECO:0000259" key="1">
    <source>
        <dbReference type="Pfam" id="PF13649"/>
    </source>
</evidence>
<evidence type="ECO:0000313" key="2">
    <source>
        <dbReference type="EMBL" id="KAF2720353.1"/>
    </source>
</evidence>
<name>A0A9P4Q6T7_9PEZI</name>
<proteinExistence type="predicted"/>
<accession>A0A9P4Q6T7</accession>
<keyword evidence="3" id="KW-1185">Reference proteome</keyword>
<dbReference type="Pfam" id="PF13649">
    <property type="entry name" value="Methyltransf_25"/>
    <property type="match status" value="1"/>
</dbReference>
<dbReference type="InterPro" id="IPR041698">
    <property type="entry name" value="Methyltransf_25"/>
</dbReference>
<dbReference type="Gene3D" id="3.40.50.150">
    <property type="entry name" value="Vaccinia Virus protein VP39"/>
    <property type="match status" value="1"/>
</dbReference>
<gene>
    <name evidence="2" type="ORF">K431DRAFT_304355</name>
</gene>